<dbReference type="EMBL" id="QRNS01000001">
    <property type="protein sequence ID" value="RHK66193.1"/>
    <property type="molecule type" value="Genomic_DNA"/>
</dbReference>
<evidence type="ECO:0000313" key="3">
    <source>
        <dbReference type="EMBL" id="RHL87896.1"/>
    </source>
</evidence>
<sequence length="52" mass="5885">MKNEEIICYCSNVTKDQIIKAMEQGARTLNDIRKMTGACTLHRCKELSPKGI</sequence>
<dbReference type="Gene3D" id="1.10.10.1100">
    <property type="entry name" value="BFD-like [2Fe-2S]-binding domain"/>
    <property type="match status" value="1"/>
</dbReference>
<comment type="caution">
    <text evidence="2">The sequence shown here is derived from an EMBL/GenBank/DDBJ whole genome shotgun (WGS) entry which is preliminary data.</text>
</comment>
<gene>
    <name evidence="2" type="ORF">DW054_01115</name>
    <name evidence="3" type="ORF">DWZ98_08480</name>
</gene>
<evidence type="ECO:0000259" key="1">
    <source>
        <dbReference type="Pfam" id="PF04324"/>
    </source>
</evidence>
<dbReference type="EMBL" id="QRPD01000006">
    <property type="protein sequence ID" value="RHL87896.1"/>
    <property type="molecule type" value="Genomic_DNA"/>
</dbReference>
<proteinExistence type="predicted"/>
<dbReference type="AlphaFoldDB" id="A0A415HC02"/>
<accession>A0A415HC02</accession>
<dbReference type="Proteomes" id="UP000284152">
    <property type="component" value="Unassembled WGS sequence"/>
</dbReference>
<name>A0A415HC02_9FIRM</name>
<dbReference type="InterPro" id="IPR007419">
    <property type="entry name" value="BFD-like_2Fe2S-bd_dom"/>
</dbReference>
<dbReference type="Pfam" id="PF04324">
    <property type="entry name" value="Fer2_BFD"/>
    <property type="match status" value="1"/>
</dbReference>
<evidence type="ECO:0000313" key="2">
    <source>
        <dbReference type="EMBL" id="RHK66193.1"/>
    </source>
</evidence>
<reference evidence="4 5" key="1">
    <citation type="submission" date="2018-08" db="EMBL/GenBank/DDBJ databases">
        <title>A genome reference for cultivated species of the human gut microbiota.</title>
        <authorList>
            <person name="Zou Y."/>
            <person name="Xue W."/>
            <person name="Luo G."/>
        </authorList>
    </citation>
    <scope>NUCLEOTIDE SEQUENCE [LARGE SCALE GENOMIC DNA]</scope>
    <source>
        <strain evidence="3 4">AF36-1BH</strain>
        <strain evidence="2 5">AF42-21</strain>
    </source>
</reference>
<dbReference type="InterPro" id="IPR041854">
    <property type="entry name" value="BFD-like_2Fe2S-bd_dom_sf"/>
</dbReference>
<dbReference type="Proteomes" id="UP000283325">
    <property type="component" value="Unassembled WGS sequence"/>
</dbReference>
<protein>
    <submittedName>
        <fullName evidence="2">(2Fe-2S)-binding protein</fullName>
    </submittedName>
</protein>
<evidence type="ECO:0000313" key="4">
    <source>
        <dbReference type="Proteomes" id="UP000283325"/>
    </source>
</evidence>
<organism evidence="2 5">
    <name type="scientific">Dorea formicigenerans</name>
    <dbReference type="NCBI Taxonomy" id="39486"/>
    <lineage>
        <taxon>Bacteria</taxon>
        <taxon>Bacillati</taxon>
        <taxon>Bacillota</taxon>
        <taxon>Clostridia</taxon>
        <taxon>Lachnospirales</taxon>
        <taxon>Lachnospiraceae</taxon>
        <taxon>Dorea</taxon>
    </lineage>
</organism>
<feature type="domain" description="BFD-like [2Fe-2S]-binding" evidence="1">
    <location>
        <begin position="6"/>
        <end position="40"/>
    </location>
</feature>
<evidence type="ECO:0000313" key="5">
    <source>
        <dbReference type="Proteomes" id="UP000284152"/>
    </source>
</evidence>